<dbReference type="InterPro" id="IPR029063">
    <property type="entry name" value="SAM-dependent_MTases_sf"/>
</dbReference>
<evidence type="ECO:0000313" key="3">
    <source>
        <dbReference type="Proteomes" id="UP001153678"/>
    </source>
</evidence>
<dbReference type="InterPro" id="IPR022221">
    <property type="entry name" value="TypeIII_RM_meth"/>
</dbReference>
<protein>
    <submittedName>
        <fullName evidence="2">11131_t:CDS:1</fullName>
    </submittedName>
</protein>
<proteinExistence type="predicted"/>
<dbReference type="OrthoDB" id="2428655at2759"/>
<feature type="domain" description="Type III restriction/modification enzyme methylation subunit" evidence="1">
    <location>
        <begin position="38"/>
        <end position="93"/>
    </location>
</feature>
<dbReference type="EMBL" id="CAMKVN010001083">
    <property type="protein sequence ID" value="CAI2173572.1"/>
    <property type="molecule type" value="Genomic_DNA"/>
</dbReference>
<accession>A0A9W4SME0</accession>
<comment type="caution">
    <text evidence="2">The sequence shown here is derived from an EMBL/GenBank/DDBJ whole genome shotgun (WGS) entry which is preliminary data.</text>
</comment>
<evidence type="ECO:0000259" key="1">
    <source>
        <dbReference type="Pfam" id="PF12564"/>
    </source>
</evidence>
<keyword evidence="3" id="KW-1185">Reference proteome</keyword>
<dbReference type="AlphaFoldDB" id="A0A9W4SME0"/>
<dbReference type="GO" id="GO:0003676">
    <property type="term" value="F:nucleic acid binding"/>
    <property type="evidence" value="ECO:0007669"/>
    <property type="project" value="InterPro"/>
</dbReference>
<name>A0A9W4SME0_9GLOM</name>
<dbReference type="PROSITE" id="PS00092">
    <property type="entry name" value="N6_MTASE"/>
    <property type="match status" value="1"/>
</dbReference>
<dbReference type="SUPFAM" id="SSF53335">
    <property type="entry name" value="S-adenosyl-L-methionine-dependent methyltransferases"/>
    <property type="match status" value="1"/>
</dbReference>
<dbReference type="Proteomes" id="UP001153678">
    <property type="component" value="Unassembled WGS sequence"/>
</dbReference>
<reference evidence="2" key="1">
    <citation type="submission" date="2022-08" db="EMBL/GenBank/DDBJ databases">
        <authorList>
            <person name="Kallberg Y."/>
            <person name="Tangrot J."/>
            <person name="Rosling A."/>
        </authorList>
    </citation>
    <scope>NUCLEOTIDE SEQUENCE</scope>
    <source>
        <strain evidence="2">Wild A</strain>
    </source>
</reference>
<dbReference type="GO" id="GO:0008168">
    <property type="term" value="F:methyltransferase activity"/>
    <property type="evidence" value="ECO:0007669"/>
    <property type="project" value="InterPro"/>
</dbReference>
<organism evidence="2 3">
    <name type="scientific">Funneliformis geosporum</name>
    <dbReference type="NCBI Taxonomy" id="1117311"/>
    <lineage>
        <taxon>Eukaryota</taxon>
        <taxon>Fungi</taxon>
        <taxon>Fungi incertae sedis</taxon>
        <taxon>Mucoromycota</taxon>
        <taxon>Glomeromycotina</taxon>
        <taxon>Glomeromycetes</taxon>
        <taxon>Glomerales</taxon>
        <taxon>Glomeraceae</taxon>
        <taxon>Funneliformis</taxon>
    </lineage>
</organism>
<dbReference type="GO" id="GO:0032259">
    <property type="term" value="P:methylation"/>
    <property type="evidence" value="ECO:0007669"/>
    <property type="project" value="InterPro"/>
</dbReference>
<gene>
    <name evidence="2" type="ORF">FWILDA_LOCUS6152</name>
</gene>
<dbReference type="InterPro" id="IPR002052">
    <property type="entry name" value="DNA_methylase_N6_adenine_CS"/>
</dbReference>
<dbReference type="Pfam" id="PF12564">
    <property type="entry name" value="TypeIII_RM_meth"/>
    <property type="match status" value="1"/>
</dbReference>
<sequence>METKTLQTLTQLLKNDQRLVVDGNLAKNKIIELALQLDAGILKLIKSSSELRKIFFVEVEDILVFDKIKFQNFISNKQFLPNSFTQYKNKIGLTADRQYLANNEIDRLLTPKVLTNFQKYEVGKEVVEMNDISLNDNLIIKGNNLLSLYLLKERYQGKIIYIDPPYNTGKVAKKLLTADGCLIVAIDKDEQAELTVLLKEVFRGYEIHVITVIHNPKGRTQATGFSYIHEEMSKNCFYPILVENEKVIGFGEVLESDKHPEKSVVEKNGKFVEEIKDFMRARRTGNGYKIEFSKDFEIYKTVWDSKKYDASSYGTKLLKDLIPGIKLAADEKDSRFSKVKSNNFDTNETSVEFNFFAGSGTTAHAVLELNKQDNGNRKFILCEQMDYIETVTKERIRKVCEIDNKGSFIYCELANYQLDPKNIDNTKSDFGELSLANQQKFLISLLDKNLLYVPYCDMEDKSYKFSEKAKKLNRQFYGER</sequence>
<evidence type="ECO:0000313" key="2">
    <source>
        <dbReference type="EMBL" id="CAI2173572.1"/>
    </source>
</evidence>
<dbReference type="Gene3D" id="3.40.50.150">
    <property type="entry name" value="Vaccinia Virus protein VP39"/>
    <property type="match status" value="1"/>
</dbReference>